<protein>
    <submittedName>
        <fullName evidence="1">Uncharacterized protein</fullName>
    </submittedName>
</protein>
<keyword evidence="2" id="KW-1185">Reference proteome</keyword>
<dbReference type="Proteomes" id="UP000293398">
    <property type="component" value="Unassembled WGS sequence"/>
</dbReference>
<evidence type="ECO:0000313" key="2">
    <source>
        <dbReference type="Proteomes" id="UP000293398"/>
    </source>
</evidence>
<comment type="caution">
    <text evidence="1">The sequence shown here is derived from an EMBL/GenBank/DDBJ whole genome shotgun (WGS) entry which is preliminary data.</text>
</comment>
<proteinExistence type="predicted"/>
<name>A0A4Q7V8J3_9BURK</name>
<dbReference type="EMBL" id="SHKO01000005">
    <property type="protein sequence ID" value="RZT91633.1"/>
    <property type="molecule type" value="Genomic_DNA"/>
</dbReference>
<evidence type="ECO:0000313" key="1">
    <source>
        <dbReference type="EMBL" id="RZT91633.1"/>
    </source>
</evidence>
<accession>A0A4Q7V8J3</accession>
<reference evidence="1 2" key="1">
    <citation type="submission" date="2019-02" db="EMBL/GenBank/DDBJ databases">
        <title>Genomic Encyclopedia of Type Strains, Phase IV (KMG-IV): sequencing the most valuable type-strain genomes for metagenomic binning, comparative biology and taxonomic classification.</title>
        <authorList>
            <person name="Goeker M."/>
        </authorList>
    </citation>
    <scope>NUCLEOTIDE SEQUENCE [LARGE SCALE GENOMIC DNA]</scope>
    <source>
        <strain evidence="1 2">DSM 23814</strain>
    </source>
</reference>
<dbReference type="AlphaFoldDB" id="A0A4Q7V8J3"/>
<sequence>MSYAIVKCLHSISGNKGNKGIIDDTPPCLCRATQGAANSTMPGRFSELGKHYGELGNLPGSSELIMA</sequence>
<gene>
    <name evidence="1" type="ORF">EV681_4389</name>
</gene>
<organism evidence="1 2">
    <name type="scientific">Advenella incenata</name>
    <dbReference type="NCBI Taxonomy" id="267800"/>
    <lineage>
        <taxon>Bacteria</taxon>
        <taxon>Pseudomonadati</taxon>
        <taxon>Pseudomonadota</taxon>
        <taxon>Betaproteobacteria</taxon>
        <taxon>Burkholderiales</taxon>
        <taxon>Alcaligenaceae</taxon>
    </lineage>
</organism>